<sequence length="89" mass="9877">MSGQEDYSAFVTDKCPICKKIAYDAPGCLHCPRCDVNVHDLLYNPYAVCSQCKNRVSEKCTKPECEKKRSKGDFPGKKSEQSGGKEPEA</sequence>
<gene>
    <name evidence="2" type="ORF">Cvel_13875</name>
</gene>
<evidence type="ECO:0000256" key="1">
    <source>
        <dbReference type="SAM" id="MobiDB-lite"/>
    </source>
</evidence>
<reference evidence="2" key="1">
    <citation type="submission" date="2014-11" db="EMBL/GenBank/DDBJ databases">
        <authorList>
            <person name="Otto D Thomas"/>
            <person name="Naeem Raeece"/>
        </authorList>
    </citation>
    <scope>NUCLEOTIDE SEQUENCE</scope>
</reference>
<dbReference type="AlphaFoldDB" id="A0A0G4IEY5"/>
<accession>A0A0G4IEY5</accession>
<protein>
    <submittedName>
        <fullName evidence="2">Uncharacterized protein</fullName>
    </submittedName>
</protein>
<proteinExistence type="predicted"/>
<organism evidence="2">
    <name type="scientific">Chromera velia CCMP2878</name>
    <dbReference type="NCBI Taxonomy" id="1169474"/>
    <lineage>
        <taxon>Eukaryota</taxon>
        <taxon>Sar</taxon>
        <taxon>Alveolata</taxon>
        <taxon>Colpodellida</taxon>
        <taxon>Chromeraceae</taxon>
        <taxon>Chromera</taxon>
    </lineage>
</organism>
<dbReference type="VEuPathDB" id="CryptoDB:Cvel_13875"/>
<name>A0A0G4IEY5_9ALVE</name>
<evidence type="ECO:0000313" key="2">
    <source>
        <dbReference type="EMBL" id="CEM55836.1"/>
    </source>
</evidence>
<feature type="region of interest" description="Disordered" evidence="1">
    <location>
        <begin position="65"/>
        <end position="89"/>
    </location>
</feature>
<dbReference type="EMBL" id="CDMZ01005915">
    <property type="protein sequence ID" value="CEM55836.1"/>
    <property type="molecule type" value="Genomic_DNA"/>
</dbReference>